<dbReference type="Proteomes" id="UP001595457">
    <property type="component" value="Unassembled WGS sequence"/>
</dbReference>
<dbReference type="NCBIfam" id="NF038353">
    <property type="entry name" value="FxLYD_dom"/>
    <property type="match status" value="1"/>
</dbReference>
<accession>A0ABV7AXS0</accession>
<keyword evidence="3" id="KW-1185">Reference proteome</keyword>
<organism evidence="2 3">
    <name type="scientific">Azotobacter bryophylli</name>
    <dbReference type="NCBI Taxonomy" id="1986537"/>
    <lineage>
        <taxon>Bacteria</taxon>
        <taxon>Pseudomonadati</taxon>
        <taxon>Pseudomonadota</taxon>
        <taxon>Gammaproteobacteria</taxon>
        <taxon>Pseudomonadales</taxon>
        <taxon>Pseudomonadaceae</taxon>
        <taxon>Azotobacter</taxon>
    </lineage>
</organism>
<reference evidence="3" key="1">
    <citation type="journal article" date="2019" name="Int. J. Syst. Evol. Microbiol.">
        <title>The Global Catalogue of Microorganisms (GCM) 10K type strain sequencing project: providing services to taxonomists for standard genome sequencing and annotation.</title>
        <authorList>
            <consortium name="The Broad Institute Genomics Platform"/>
            <consortium name="The Broad Institute Genome Sequencing Center for Infectious Disease"/>
            <person name="Wu L."/>
            <person name="Ma J."/>
        </authorList>
    </citation>
    <scope>NUCLEOTIDE SEQUENCE [LARGE SCALE GENOMIC DNA]</scope>
    <source>
        <strain evidence="3">KCTC 62195</strain>
    </source>
</reference>
<dbReference type="EMBL" id="JBHRSJ010000034">
    <property type="protein sequence ID" value="MFC2974056.1"/>
    <property type="molecule type" value="Genomic_DNA"/>
</dbReference>
<protein>
    <submittedName>
        <fullName evidence="2">FxLYD domain-containing protein</fullName>
    </submittedName>
</protein>
<dbReference type="RefSeq" id="WP_377816018.1">
    <property type="nucleotide sequence ID" value="NZ_JBHRSJ010000034.1"/>
</dbReference>
<evidence type="ECO:0000313" key="2">
    <source>
        <dbReference type="EMBL" id="MFC2974056.1"/>
    </source>
</evidence>
<sequence>MFVLAISLMLSPLVLAEDLVKLRNMALIKVGHKNYLQGTAVNTSGRDLKSVSIHFDILKAGKVVGSRDTEVHSVGAEEAWRIWLPIDIEGPDGFRVDRIVAGEYSTHESGVAVQ</sequence>
<gene>
    <name evidence="2" type="ORF">ACFOJE_17795</name>
</gene>
<proteinExistence type="predicted"/>
<dbReference type="InterPro" id="IPR047676">
    <property type="entry name" value="FxLYD_dom"/>
</dbReference>
<evidence type="ECO:0000256" key="1">
    <source>
        <dbReference type="SAM" id="SignalP"/>
    </source>
</evidence>
<feature type="signal peptide" evidence="1">
    <location>
        <begin position="1"/>
        <end position="16"/>
    </location>
</feature>
<keyword evidence="1" id="KW-0732">Signal</keyword>
<evidence type="ECO:0000313" key="3">
    <source>
        <dbReference type="Proteomes" id="UP001595457"/>
    </source>
</evidence>
<feature type="chain" id="PRO_5045887693" evidence="1">
    <location>
        <begin position="17"/>
        <end position="114"/>
    </location>
</feature>
<name>A0ABV7AXS0_9GAMM</name>
<comment type="caution">
    <text evidence="2">The sequence shown here is derived from an EMBL/GenBank/DDBJ whole genome shotgun (WGS) entry which is preliminary data.</text>
</comment>